<feature type="transmembrane region" description="Helical" evidence="11">
    <location>
        <begin position="83"/>
        <end position="104"/>
    </location>
</feature>
<dbReference type="Proteomes" id="UP000440578">
    <property type="component" value="Unassembled WGS sequence"/>
</dbReference>
<dbReference type="InterPro" id="IPR043205">
    <property type="entry name" value="CYB561/CYBRD1-like"/>
</dbReference>
<feature type="transmembrane region" description="Helical" evidence="11">
    <location>
        <begin position="259"/>
        <end position="278"/>
    </location>
</feature>
<dbReference type="SMART" id="SM00665">
    <property type="entry name" value="B561"/>
    <property type="match status" value="1"/>
</dbReference>
<accession>A0A6A4WJA5</accession>
<keyword evidence="4" id="KW-0349">Heme</keyword>
<evidence type="ECO:0000256" key="11">
    <source>
        <dbReference type="SAM" id="Phobius"/>
    </source>
</evidence>
<dbReference type="Gene3D" id="1.20.120.1770">
    <property type="match status" value="1"/>
</dbReference>
<dbReference type="PANTHER" id="PTHR10106:SF24">
    <property type="entry name" value="NO EXTENDED MEMORY, ISOFORM A"/>
    <property type="match status" value="1"/>
</dbReference>
<dbReference type="InterPro" id="IPR006593">
    <property type="entry name" value="Cyt_b561/ferric_Rdtase_TM"/>
</dbReference>
<keyword evidence="14" id="KW-1185">Reference proteome</keyword>
<gene>
    <name evidence="13" type="primary">CYB561_1</name>
    <name evidence="13" type="ORF">FJT64_022254</name>
</gene>
<organism evidence="13 14">
    <name type="scientific">Amphibalanus amphitrite</name>
    <name type="common">Striped barnacle</name>
    <name type="synonym">Balanus amphitrite</name>
    <dbReference type="NCBI Taxonomy" id="1232801"/>
    <lineage>
        <taxon>Eukaryota</taxon>
        <taxon>Metazoa</taxon>
        <taxon>Ecdysozoa</taxon>
        <taxon>Arthropoda</taxon>
        <taxon>Crustacea</taxon>
        <taxon>Multicrustacea</taxon>
        <taxon>Cirripedia</taxon>
        <taxon>Thoracica</taxon>
        <taxon>Thoracicalcarea</taxon>
        <taxon>Balanomorpha</taxon>
        <taxon>Balanoidea</taxon>
        <taxon>Balanidae</taxon>
        <taxon>Amphibalaninae</taxon>
        <taxon>Amphibalanus</taxon>
    </lineage>
</organism>
<dbReference type="GO" id="GO:0016020">
    <property type="term" value="C:membrane"/>
    <property type="evidence" value="ECO:0007669"/>
    <property type="project" value="UniProtKB-SubCell"/>
</dbReference>
<keyword evidence="3" id="KW-0813">Transport</keyword>
<evidence type="ECO:0000256" key="3">
    <source>
        <dbReference type="ARBA" id="ARBA00022448"/>
    </source>
</evidence>
<evidence type="ECO:0000313" key="13">
    <source>
        <dbReference type="EMBL" id="KAF0306193.1"/>
    </source>
</evidence>
<reference evidence="13 14" key="1">
    <citation type="submission" date="2019-07" db="EMBL/GenBank/DDBJ databases">
        <title>Draft genome assembly of a fouling barnacle, Amphibalanus amphitrite (Darwin, 1854): The first reference genome for Thecostraca.</title>
        <authorList>
            <person name="Kim W."/>
        </authorList>
    </citation>
    <scope>NUCLEOTIDE SEQUENCE [LARGE SCALE GENOMIC DNA]</scope>
    <source>
        <strain evidence="13">SNU_AA5</strain>
        <tissue evidence="13">Soma without cirri and trophi</tissue>
    </source>
</reference>
<keyword evidence="10 11" id="KW-0472">Membrane</keyword>
<comment type="caution">
    <text evidence="13">The sequence shown here is derived from an EMBL/GenBank/DDBJ whole genome shotgun (WGS) entry which is preliminary data.</text>
</comment>
<feature type="transmembrane region" description="Helical" evidence="11">
    <location>
        <begin position="160"/>
        <end position="184"/>
    </location>
</feature>
<keyword evidence="9" id="KW-0408">Iron</keyword>
<dbReference type="EMBL" id="VIIS01000685">
    <property type="protein sequence ID" value="KAF0306193.1"/>
    <property type="molecule type" value="Genomic_DNA"/>
</dbReference>
<dbReference type="AlphaFoldDB" id="A0A6A4WJA5"/>
<feature type="domain" description="Cytochrome b561" evidence="12">
    <location>
        <begin position="15"/>
        <end position="225"/>
    </location>
</feature>
<keyword evidence="8 11" id="KW-1133">Transmembrane helix</keyword>
<protein>
    <submittedName>
        <fullName evidence="13">Cytochrome b561</fullName>
    </submittedName>
</protein>
<keyword evidence="5 11" id="KW-0812">Transmembrane</keyword>
<feature type="transmembrane region" description="Helical" evidence="11">
    <location>
        <begin position="124"/>
        <end position="148"/>
    </location>
</feature>
<keyword evidence="6" id="KW-0479">Metal-binding</keyword>
<sequence length="297" mass="32691">MSGGSRCCFSLLTLLAEVLLFGSVALVVAWCLKYRGGFAWTEDPNLQFNLHPVLMVSGFIFFAGHAMLTYRQWRCCNHSTIKLVHTLYHIMAIPCIAVGLIAVFDFHNNKKPTPIPNLYSLHSWMGLVTVGLYGLQFIVGFFSFLFLLCCDTATASFRAALVPVHSSFGITTFFLAVATCLTGLTEKVLFTIRDTYQSLGEEPIVVNVFAMCLVLVAIVMSVLLLLDRFRQNTERPHPRQQAARGLSPDTYSSMPDEGLVVNALGCTLVAALVVISVITSQNVFRQSRAHGGIATEL</sequence>
<proteinExistence type="predicted"/>
<feature type="transmembrane region" description="Helical" evidence="11">
    <location>
        <begin position="53"/>
        <end position="71"/>
    </location>
</feature>
<evidence type="ECO:0000256" key="7">
    <source>
        <dbReference type="ARBA" id="ARBA00022982"/>
    </source>
</evidence>
<dbReference type="OrthoDB" id="907479at2759"/>
<feature type="transmembrane region" description="Helical" evidence="11">
    <location>
        <begin position="204"/>
        <end position="226"/>
    </location>
</feature>
<evidence type="ECO:0000256" key="9">
    <source>
        <dbReference type="ARBA" id="ARBA00023004"/>
    </source>
</evidence>
<dbReference type="PROSITE" id="PS50939">
    <property type="entry name" value="CYTOCHROME_B561"/>
    <property type="match status" value="1"/>
</dbReference>
<evidence type="ECO:0000256" key="5">
    <source>
        <dbReference type="ARBA" id="ARBA00022692"/>
    </source>
</evidence>
<dbReference type="GO" id="GO:0046872">
    <property type="term" value="F:metal ion binding"/>
    <property type="evidence" value="ECO:0007669"/>
    <property type="project" value="UniProtKB-KW"/>
</dbReference>
<evidence type="ECO:0000256" key="8">
    <source>
        <dbReference type="ARBA" id="ARBA00022989"/>
    </source>
</evidence>
<keyword evidence="7" id="KW-0249">Electron transport</keyword>
<evidence type="ECO:0000256" key="4">
    <source>
        <dbReference type="ARBA" id="ARBA00022617"/>
    </source>
</evidence>
<evidence type="ECO:0000256" key="6">
    <source>
        <dbReference type="ARBA" id="ARBA00022723"/>
    </source>
</evidence>
<dbReference type="Pfam" id="PF03188">
    <property type="entry name" value="Cytochrom_B561"/>
    <property type="match status" value="1"/>
</dbReference>
<dbReference type="FunFam" id="1.20.120.1770:FF:000001">
    <property type="entry name" value="Cytochrome b reductase 1"/>
    <property type="match status" value="1"/>
</dbReference>
<dbReference type="PANTHER" id="PTHR10106">
    <property type="entry name" value="CYTOCHROME B561-RELATED"/>
    <property type="match status" value="1"/>
</dbReference>
<evidence type="ECO:0000256" key="2">
    <source>
        <dbReference type="ARBA" id="ARBA00004141"/>
    </source>
</evidence>
<evidence type="ECO:0000313" key="14">
    <source>
        <dbReference type="Proteomes" id="UP000440578"/>
    </source>
</evidence>
<evidence type="ECO:0000256" key="10">
    <source>
        <dbReference type="ARBA" id="ARBA00023136"/>
    </source>
</evidence>
<evidence type="ECO:0000259" key="12">
    <source>
        <dbReference type="PROSITE" id="PS50939"/>
    </source>
</evidence>
<name>A0A6A4WJA5_AMPAM</name>
<comment type="cofactor">
    <cofactor evidence="1">
        <name>heme b</name>
        <dbReference type="ChEBI" id="CHEBI:60344"/>
    </cofactor>
</comment>
<dbReference type="GO" id="GO:0016491">
    <property type="term" value="F:oxidoreductase activity"/>
    <property type="evidence" value="ECO:0007669"/>
    <property type="project" value="InterPro"/>
</dbReference>
<evidence type="ECO:0000256" key="1">
    <source>
        <dbReference type="ARBA" id="ARBA00001970"/>
    </source>
</evidence>
<comment type="subcellular location">
    <subcellularLocation>
        <location evidence="2">Membrane</location>
        <topology evidence="2">Multi-pass membrane protein</topology>
    </subcellularLocation>
</comment>